<dbReference type="PANTHER" id="PTHR33154">
    <property type="entry name" value="TRANSCRIPTIONAL REGULATOR, ARSR FAMILY"/>
    <property type="match status" value="1"/>
</dbReference>
<organism evidence="5 6">
    <name type="scientific">Chitiniphilus eburneus</name>
    <dbReference type="NCBI Taxonomy" id="2571148"/>
    <lineage>
        <taxon>Bacteria</taxon>
        <taxon>Pseudomonadati</taxon>
        <taxon>Pseudomonadota</taxon>
        <taxon>Betaproteobacteria</taxon>
        <taxon>Neisseriales</taxon>
        <taxon>Chitinibacteraceae</taxon>
        <taxon>Chitiniphilus</taxon>
    </lineage>
</organism>
<keyword evidence="1" id="KW-0805">Transcription regulation</keyword>
<evidence type="ECO:0000256" key="3">
    <source>
        <dbReference type="ARBA" id="ARBA00023163"/>
    </source>
</evidence>
<dbReference type="CDD" id="cd00090">
    <property type="entry name" value="HTH_ARSR"/>
    <property type="match status" value="1"/>
</dbReference>
<dbReference type="InterPro" id="IPR051081">
    <property type="entry name" value="HTH_MetalResp_TranReg"/>
</dbReference>
<dbReference type="EMBL" id="SUMF01000009">
    <property type="protein sequence ID" value="TJZ73548.1"/>
    <property type="molecule type" value="Genomic_DNA"/>
</dbReference>
<dbReference type="PANTHER" id="PTHR33154:SF33">
    <property type="entry name" value="TRANSCRIPTIONAL REPRESSOR SDPR"/>
    <property type="match status" value="1"/>
</dbReference>
<evidence type="ECO:0000256" key="2">
    <source>
        <dbReference type="ARBA" id="ARBA00023125"/>
    </source>
</evidence>
<comment type="caution">
    <text evidence="5">The sequence shown here is derived from an EMBL/GenBank/DDBJ whole genome shotgun (WGS) entry which is preliminary data.</text>
</comment>
<keyword evidence="6" id="KW-1185">Reference proteome</keyword>
<dbReference type="PRINTS" id="PR00778">
    <property type="entry name" value="HTHARSR"/>
</dbReference>
<keyword evidence="2" id="KW-0238">DNA-binding</keyword>
<sequence>MSASQHSISPKTNGTEPALSAINLLQRDLDSGLFKALSEPTRQRIVSVLLQHGRLSIMQIKAYFPQDRSVVSRHLKFLRECGLVICTQEGRYSYYELSGSEIMRKLQSILGHMQILMRNYYPEQWASFEKQQGEQLAA</sequence>
<feature type="domain" description="HTH arsR-type" evidence="4">
    <location>
        <begin position="22"/>
        <end position="117"/>
    </location>
</feature>
<dbReference type="OrthoDB" id="6957498at2"/>
<dbReference type="Proteomes" id="UP000310016">
    <property type="component" value="Unassembled WGS sequence"/>
</dbReference>
<keyword evidence="3" id="KW-0804">Transcription</keyword>
<evidence type="ECO:0000256" key="1">
    <source>
        <dbReference type="ARBA" id="ARBA00023015"/>
    </source>
</evidence>
<dbReference type="InterPro" id="IPR036388">
    <property type="entry name" value="WH-like_DNA-bd_sf"/>
</dbReference>
<dbReference type="SMART" id="SM00418">
    <property type="entry name" value="HTH_ARSR"/>
    <property type="match status" value="1"/>
</dbReference>
<evidence type="ECO:0000313" key="6">
    <source>
        <dbReference type="Proteomes" id="UP000310016"/>
    </source>
</evidence>
<dbReference type="GO" id="GO:0003700">
    <property type="term" value="F:DNA-binding transcription factor activity"/>
    <property type="evidence" value="ECO:0007669"/>
    <property type="project" value="InterPro"/>
</dbReference>
<reference evidence="5 6" key="1">
    <citation type="submission" date="2019-04" db="EMBL/GenBank/DDBJ databases">
        <title>Chitiniphilus eburnea sp. nov., a novel chitinolytic bacterium isolated from aquaculture sludge.</title>
        <authorList>
            <person name="Sheng M."/>
        </authorList>
    </citation>
    <scope>NUCLEOTIDE SEQUENCE [LARGE SCALE GENOMIC DNA]</scope>
    <source>
        <strain evidence="5 6">HX-2-15</strain>
    </source>
</reference>
<dbReference type="AlphaFoldDB" id="A0A4V5MQT7"/>
<dbReference type="Gene3D" id="1.10.10.10">
    <property type="entry name" value="Winged helix-like DNA-binding domain superfamily/Winged helix DNA-binding domain"/>
    <property type="match status" value="1"/>
</dbReference>
<dbReference type="GO" id="GO:0003677">
    <property type="term" value="F:DNA binding"/>
    <property type="evidence" value="ECO:0007669"/>
    <property type="project" value="UniProtKB-KW"/>
</dbReference>
<dbReference type="SUPFAM" id="SSF46785">
    <property type="entry name" value="Winged helix' DNA-binding domain"/>
    <property type="match status" value="1"/>
</dbReference>
<protein>
    <submittedName>
        <fullName evidence="5">Helix-turn-helix transcriptional regulator</fullName>
    </submittedName>
</protein>
<dbReference type="PROSITE" id="PS50987">
    <property type="entry name" value="HTH_ARSR_2"/>
    <property type="match status" value="1"/>
</dbReference>
<dbReference type="NCBIfam" id="NF033788">
    <property type="entry name" value="HTH_metalloreg"/>
    <property type="match status" value="1"/>
</dbReference>
<dbReference type="InterPro" id="IPR011991">
    <property type="entry name" value="ArsR-like_HTH"/>
</dbReference>
<gene>
    <name evidence="5" type="ORF">FAZ21_10180</name>
</gene>
<dbReference type="RefSeq" id="WP_136773337.1">
    <property type="nucleotide sequence ID" value="NZ_CP156074.1"/>
</dbReference>
<dbReference type="InterPro" id="IPR036390">
    <property type="entry name" value="WH_DNA-bd_sf"/>
</dbReference>
<accession>A0A4V5MQT7</accession>
<dbReference type="InterPro" id="IPR001845">
    <property type="entry name" value="HTH_ArsR_DNA-bd_dom"/>
</dbReference>
<evidence type="ECO:0000259" key="4">
    <source>
        <dbReference type="PROSITE" id="PS50987"/>
    </source>
</evidence>
<proteinExistence type="predicted"/>
<name>A0A4V5MQT7_9NEIS</name>
<dbReference type="Pfam" id="PF01022">
    <property type="entry name" value="HTH_5"/>
    <property type="match status" value="1"/>
</dbReference>
<evidence type="ECO:0000313" key="5">
    <source>
        <dbReference type="EMBL" id="TJZ73548.1"/>
    </source>
</evidence>